<protein>
    <recommendedName>
        <fullName evidence="2 9">DNA repair and recombination protein RadA</fullName>
    </recommendedName>
</protein>
<dbReference type="InterPro" id="IPR003593">
    <property type="entry name" value="AAA+_ATPase"/>
</dbReference>
<evidence type="ECO:0000256" key="4">
    <source>
        <dbReference type="ARBA" id="ARBA00022763"/>
    </source>
</evidence>
<dbReference type="PANTHER" id="PTHR22942">
    <property type="entry name" value="RECA/RAD51/RADA DNA STRAND-PAIRING FAMILY MEMBER"/>
    <property type="match status" value="1"/>
</dbReference>
<dbReference type="AlphaFoldDB" id="A0A832V370"/>
<evidence type="ECO:0000313" key="13">
    <source>
        <dbReference type="EMBL" id="HIK00162.1"/>
    </source>
</evidence>
<feature type="domain" description="RecA family profile 2" evidence="12">
    <location>
        <begin position="274"/>
        <end position="333"/>
    </location>
</feature>
<dbReference type="PANTHER" id="PTHR22942:SF30">
    <property type="entry name" value="MEIOTIC RECOMBINATION PROTEIN DMC1_LIM15 HOMOLOG"/>
    <property type="match status" value="1"/>
</dbReference>
<dbReference type="NCBIfam" id="TIGR02236">
    <property type="entry name" value="recomb_radA"/>
    <property type="match status" value="1"/>
</dbReference>
<dbReference type="GO" id="GO:0140664">
    <property type="term" value="F:ATP-dependent DNA damage sensor activity"/>
    <property type="evidence" value="ECO:0007669"/>
    <property type="project" value="InterPro"/>
</dbReference>
<dbReference type="Proteomes" id="UP000646946">
    <property type="component" value="Unassembled WGS sequence"/>
</dbReference>
<dbReference type="InterPro" id="IPR010995">
    <property type="entry name" value="DNA_repair_Rad51/TF_NusA_a-hlx"/>
</dbReference>
<dbReference type="GO" id="GO:0005524">
    <property type="term" value="F:ATP binding"/>
    <property type="evidence" value="ECO:0007669"/>
    <property type="project" value="UniProtKB-UniRule"/>
</dbReference>
<dbReference type="Pfam" id="PF08423">
    <property type="entry name" value="Rad51"/>
    <property type="match status" value="1"/>
</dbReference>
<dbReference type="FunFam" id="3.40.50.300:FF:002052">
    <property type="entry name" value="DNA repair protein RAD51 homolog"/>
    <property type="match status" value="1"/>
</dbReference>
<dbReference type="NCBIfam" id="NF003301">
    <property type="entry name" value="PRK04301.1"/>
    <property type="match status" value="1"/>
</dbReference>
<organism evidence="13 14">
    <name type="scientific">Candidatus Naiadarchaeum limnaeum</name>
    <dbReference type="NCBI Taxonomy" id="2756139"/>
    <lineage>
        <taxon>Archaea</taxon>
        <taxon>Candidatus Undinarchaeota</taxon>
        <taxon>Candidatus Undinarchaeia</taxon>
        <taxon>Candidatus Naiadarchaeales</taxon>
        <taxon>Candidatus Naiadarchaeaceae</taxon>
        <taxon>Candidatus Naiadarchaeum</taxon>
    </lineage>
</organism>
<dbReference type="GO" id="GO:0003684">
    <property type="term" value="F:damaged DNA binding"/>
    <property type="evidence" value="ECO:0007669"/>
    <property type="project" value="UniProtKB-UniRule"/>
</dbReference>
<feature type="domain" description="RecA family profile 1" evidence="11">
    <location>
        <begin position="98"/>
        <end position="269"/>
    </location>
</feature>
<comment type="function">
    <text evidence="8 9 10">Involved in DNA repair and in homologous recombination. Binds and assemble on single-stranded DNA to form a nucleoprotein filament. Hydrolyzes ATP in a ssDNA-dependent manner and promotes DNA strand exchange between homologous DNA molecules.</text>
</comment>
<dbReference type="PROSITE" id="PS50163">
    <property type="entry name" value="RECA_3"/>
    <property type="match status" value="1"/>
</dbReference>
<evidence type="ECO:0000256" key="6">
    <source>
        <dbReference type="ARBA" id="ARBA00023125"/>
    </source>
</evidence>
<dbReference type="Gene3D" id="3.40.50.300">
    <property type="entry name" value="P-loop containing nucleotide triphosphate hydrolases"/>
    <property type="match status" value="1"/>
</dbReference>
<dbReference type="HAMAP" id="MF_00348">
    <property type="entry name" value="RadA_arch"/>
    <property type="match status" value="1"/>
</dbReference>
<dbReference type="EMBL" id="DVAB01000012">
    <property type="protein sequence ID" value="HIK00162.1"/>
    <property type="molecule type" value="Genomic_DNA"/>
</dbReference>
<proteinExistence type="inferred from homology"/>
<evidence type="ECO:0000259" key="12">
    <source>
        <dbReference type="PROSITE" id="PS50163"/>
    </source>
</evidence>
<dbReference type="Gene3D" id="1.10.150.20">
    <property type="entry name" value="5' to 3' exonuclease, C-terminal subdomain"/>
    <property type="match status" value="1"/>
</dbReference>
<keyword evidence="5 9" id="KW-0067">ATP-binding</keyword>
<reference evidence="13 14" key="1">
    <citation type="journal article" name="Nat. Commun.">
        <title>Undinarchaeota illuminate DPANN phylogeny and the impact of gene transfer on archaeal evolution.</title>
        <authorList>
            <person name="Dombrowski N."/>
            <person name="Williams T.A."/>
            <person name="Sun J."/>
            <person name="Woodcroft B.J."/>
            <person name="Lee J.H."/>
            <person name="Minh B.Q."/>
            <person name="Rinke C."/>
            <person name="Spang A."/>
        </authorList>
    </citation>
    <scope>NUCLEOTIDE SEQUENCE [LARGE SCALE GENOMIC DNA]</scope>
    <source>
        <strain evidence="13">MAG_bin1129</strain>
    </source>
</reference>
<dbReference type="GO" id="GO:0006281">
    <property type="term" value="P:DNA repair"/>
    <property type="evidence" value="ECO:0007669"/>
    <property type="project" value="UniProtKB-UniRule"/>
</dbReference>
<evidence type="ECO:0000313" key="14">
    <source>
        <dbReference type="Proteomes" id="UP000646946"/>
    </source>
</evidence>
<evidence type="ECO:0000256" key="8">
    <source>
        <dbReference type="ARBA" id="ARBA00025684"/>
    </source>
</evidence>
<dbReference type="InterPro" id="IPR027417">
    <property type="entry name" value="P-loop_NTPase"/>
</dbReference>
<keyword evidence="14" id="KW-1185">Reference proteome</keyword>
<dbReference type="InterPro" id="IPR011938">
    <property type="entry name" value="DNA_recomb/repair_RadA"/>
</dbReference>
<dbReference type="PROSITE" id="PS50162">
    <property type="entry name" value="RECA_2"/>
    <property type="match status" value="1"/>
</dbReference>
<keyword evidence="3 9" id="KW-0547">Nucleotide-binding</keyword>
<evidence type="ECO:0000259" key="11">
    <source>
        <dbReference type="PROSITE" id="PS50162"/>
    </source>
</evidence>
<evidence type="ECO:0000256" key="5">
    <source>
        <dbReference type="ARBA" id="ARBA00022840"/>
    </source>
</evidence>
<feature type="binding site" evidence="9">
    <location>
        <begin position="127"/>
        <end position="134"/>
    </location>
    <ligand>
        <name>ATP</name>
        <dbReference type="ChEBI" id="CHEBI:30616"/>
    </ligand>
</feature>
<accession>A0A832V370</accession>
<gene>
    <name evidence="9 13" type="primary">radA</name>
    <name evidence="13" type="ORF">H1016_01330</name>
</gene>
<dbReference type="SMART" id="SM00382">
    <property type="entry name" value="AAA"/>
    <property type="match status" value="1"/>
</dbReference>
<dbReference type="PIRSF" id="PIRSF005856">
    <property type="entry name" value="Rad51"/>
    <property type="match status" value="1"/>
</dbReference>
<dbReference type="InterPro" id="IPR013632">
    <property type="entry name" value="Rad51_C"/>
</dbReference>
<comment type="similarity">
    <text evidence="1 9 10">Belongs to the eukaryotic RecA-like protein family.</text>
</comment>
<name>A0A832V370_9ARCH</name>
<evidence type="ECO:0000256" key="1">
    <source>
        <dbReference type="ARBA" id="ARBA00008050"/>
    </source>
</evidence>
<evidence type="ECO:0000256" key="3">
    <source>
        <dbReference type="ARBA" id="ARBA00022741"/>
    </source>
</evidence>
<evidence type="ECO:0000256" key="10">
    <source>
        <dbReference type="PIRNR" id="PIRNR005856"/>
    </source>
</evidence>
<sequence>MAKADYEEEYEEEEIEVPKGKKGNVNLEDISGIGPATAKKLEEAGFKDLKSIATMAAGELAEIAEISDAKAKKIIAIAKSQAELGFETADKFLEKRREVGRLTTGSKVFDKLLSGGMETQSITECFGEWGSGKSQMGMQLCVNVQLPVDKGGLGAGALVIDSEHTFRPERIVQMAKAKGLDPVKVLKNIIIARAYTSDDQMLIAEQAHEMIQGKNIKLVVVDSLTSLFRSEYTGRGTLAPRQQKLNRHLSTLHKLADLNNLVVYVTNQVMSNPQMFFGDPTRPIGGHILGHSATFRIYLRKSKAEKRIARLIDSPNLPDGEAVFKVTEDGIGD</sequence>
<dbReference type="SUPFAM" id="SSF52540">
    <property type="entry name" value="P-loop containing nucleoside triphosphate hydrolases"/>
    <property type="match status" value="1"/>
</dbReference>
<dbReference type="SUPFAM" id="SSF47794">
    <property type="entry name" value="Rad51 N-terminal domain-like"/>
    <property type="match status" value="1"/>
</dbReference>
<dbReference type="InterPro" id="IPR016467">
    <property type="entry name" value="DNA_recomb/repair_RecA-like"/>
</dbReference>
<evidence type="ECO:0000256" key="9">
    <source>
        <dbReference type="HAMAP-Rule" id="MF_00348"/>
    </source>
</evidence>
<keyword evidence="6 9" id="KW-0238">DNA-binding</keyword>
<evidence type="ECO:0000256" key="7">
    <source>
        <dbReference type="ARBA" id="ARBA00023172"/>
    </source>
</evidence>
<keyword evidence="7 9" id="KW-0233">DNA recombination</keyword>
<keyword evidence="4 9" id="KW-0227">DNA damage</keyword>
<dbReference type="InterPro" id="IPR020587">
    <property type="entry name" value="RecA_monomer-monomer_interface"/>
</dbReference>
<dbReference type="InterPro" id="IPR020588">
    <property type="entry name" value="RecA_ATP-bd"/>
</dbReference>
<dbReference type="GO" id="GO:0006310">
    <property type="term" value="P:DNA recombination"/>
    <property type="evidence" value="ECO:0007669"/>
    <property type="project" value="UniProtKB-UniRule"/>
</dbReference>
<dbReference type="Pfam" id="PF14520">
    <property type="entry name" value="HHH_5"/>
    <property type="match status" value="1"/>
</dbReference>
<comment type="caution">
    <text evidence="13">The sequence shown here is derived from an EMBL/GenBank/DDBJ whole genome shotgun (WGS) entry which is preliminary data.</text>
</comment>
<evidence type="ECO:0000256" key="2">
    <source>
        <dbReference type="ARBA" id="ARBA00018144"/>
    </source>
</evidence>